<protein>
    <submittedName>
        <fullName evidence="7">Phosphotransferase system PTS, fructose-specific IIA component</fullName>
    </submittedName>
</protein>
<dbReference type="PANTHER" id="PTHR47738:SF2">
    <property type="entry name" value="PTS SYSTEM FRUCTOSE-LIKE EIIA COMPONENT"/>
    <property type="match status" value="1"/>
</dbReference>
<dbReference type="InterPro" id="IPR002178">
    <property type="entry name" value="PTS_EIIA_type-2_dom"/>
</dbReference>
<dbReference type="GO" id="GO:0016020">
    <property type="term" value="C:membrane"/>
    <property type="evidence" value="ECO:0007669"/>
    <property type="project" value="InterPro"/>
</dbReference>
<organism evidence="7 8">
    <name type="scientific">Mycoplasma leachii 06049</name>
    <dbReference type="NCBI Taxonomy" id="1188244"/>
    <lineage>
        <taxon>Bacteria</taxon>
        <taxon>Bacillati</taxon>
        <taxon>Mycoplasmatota</taxon>
        <taxon>Mollicutes</taxon>
        <taxon>Mycoplasmataceae</taxon>
        <taxon>Mycoplasma</taxon>
    </lineage>
</organism>
<dbReference type="AlphaFoldDB" id="A0A2T4I9M5"/>
<feature type="domain" description="PTS EIIA type-2" evidence="6">
    <location>
        <begin position="4"/>
        <end position="149"/>
    </location>
</feature>
<evidence type="ECO:0000256" key="5">
    <source>
        <dbReference type="ARBA" id="ARBA00022683"/>
    </source>
</evidence>
<dbReference type="SUPFAM" id="SSF55804">
    <property type="entry name" value="Phoshotransferase/anion transport protein"/>
    <property type="match status" value="1"/>
</dbReference>
<evidence type="ECO:0000313" key="8">
    <source>
        <dbReference type="Proteomes" id="UP000241093"/>
    </source>
</evidence>
<dbReference type="InterPro" id="IPR051541">
    <property type="entry name" value="PTS_SugarTrans_NitroReg"/>
</dbReference>
<dbReference type="RefSeq" id="WP_107669833.1">
    <property type="nucleotide sequence ID" value="NZ_LAUU01000009.1"/>
</dbReference>
<dbReference type="PROSITE" id="PS51094">
    <property type="entry name" value="PTS_EIIA_TYPE_2"/>
    <property type="match status" value="1"/>
</dbReference>
<evidence type="ECO:0000256" key="2">
    <source>
        <dbReference type="ARBA" id="ARBA00022553"/>
    </source>
</evidence>
<name>A0A2T4I9M5_9MOLU</name>
<dbReference type="Gene3D" id="3.40.930.10">
    <property type="entry name" value="Mannitol-specific EII, Chain A"/>
    <property type="match status" value="1"/>
</dbReference>
<gene>
    <name evidence="7" type="primary">fruA</name>
    <name evidence="7" type="ORF">MLEAa_5000</name>
</gene>
<dbReference type="InterPro" id="IPR016152">
    <property type="entry name" value="PTrfase/Anion_transptr"/>
</dbReference>
<evidence type="ECO:0000313" key="7">
    <source>
        <dbReference type="EMBL" id="PTD31244.1"/>
    </source>
</evidence>
<dbReference type="Pfam" id="PF00359">
    <property type="entry name" value="PTS_EIIA_2"/>
    <property type="match status" value="1"/>
</dbReference>
<dbReference type="EMBL" id="LAUU01000009">
    <property type="protein sequence ID" value="PTD31244.1"/>
    <property type="molecule type" value="Genomic_DNA"/>
</dbReference>
<dbReference type="Proteomes" id="UP000241093">
    <property type="component" value="Unassembled WGS sequence"/>
</dbReference>
<dbReference type="GO" id="GO:0008982">
    <property type="term" value="F:protein-N(PI)-phosphohistidine-sugar phosphotransferase activity"/>
    <property type="evidence" value="ECO:0007669"/>
    <property type="project" value="InterPro"/>
</dbReference>
<keyword evidence="5" id="KW-0598">Phosphotransferase system</keyword>
<evidence type="ECO:0000256" key="3">
    <source>
        <dbReference type="ARBA" id="ARBA00022597"/>
    </source>
</evidence>
<comment type="caution">
    <text evidence="7">The sequence shown here is derived from an EMBL/GenBank/DDBJ whole genome shotgun (WGS) entry which is preliminary data.</text>
</comment>
<keyword evidence="1" id="KW-0813">Transport</keyword>
<dbReference type="NCBIfam" id="TIGR00848">
    <property type="entry name" value="fruA"/>
    <property type="match status" value="1"/>
</dbReference>
<keyword evidence="3" id="KW-0762">Sugar transport</keyword>
<evidence type="ECO:0000256" key="1">
    <source>
        <dbReference type="ARBA" id="ARBA00022448"/>
    </source>
</evidence>
<dbReference type="CDD" id="cd00211">
    <property type="entry name" value="PTS_IIA_fru"/>
    <property type="match status" value="1"/>
</dbReference>
<proteinExistence type="predicted"/>
<sequence length="152" mass="17146">MNKEIFNINHVFINVDVNSKKQAFEIIALKFYLLGFTTDKNKALKGLKKREKEGSTGFNDGIAIPHAKIKEITKPGVFVFKFKNGVEWDSIDNSLVTIAIALAIPENDSANDHLKILSSIARKLVDDDFRKDLNKAINVDQLYQLISKVEII</sequence>
<reference evidence="7 8" key="1">
    <citation type="submission" date="2015-04" db="EMBL/GenBank/DDBJ databases">
        <title>Genome sequence of Mycoplasma leachii strain 06049.</title>
        <authorList>
            <person name="Sirand-Pugnet P."/>
            <person name="Breton M."/>
            <person name="Dordet-Frisoni E."/>
            <person name="Baranowski E."/>
            <person name="Barre A."/>
            <person name="Couture C."/>
            <person name="Dupuy V."/>
            <person name="Gaurivaud P."/>
            <person name="Jacob D."/>
            <person name="Lemaitre C."/>
            <person name="Manso-Silvan L."/>
            <person name="Nikolski M."/>
            <person name="Nouvel L.-X."/>
            <person name="Poumarat F."/>
            <person name="Tardy F."/>
            <person name="Thebault P."/>
            <person name="Theil S."/>
            <person name="Citti C."/>
            <person name="Thiaucourt F."/>
            <person name="Blanchard A."/>
        </authorList>
    </citation>
    <scope>NUCLEOTIDE SEQUENCE [LARGE SCALE GENOMIC DNA]</scope>
    <source>
        <strain evidence="7 8">06049</strain>
    </source>
</reference>
<keyword evidence="4 7" id="KW-0808">Transferase</keyword>
<evidence type="ECO:0000259" key="6">
    <source>
        <dbReference type="PROSITE" id="PS51094"/>
    </source>
</evidence>
<keyword evidence="2" id="KW-0597">Phosphoprotein</keyword>
<dbReference type="PANTHER" id="PTHR47738">
    <property type="entry name" value="PTS SYSTEM FRUCTOSE-LIKE EIIA COMPONENT-RELATED"/>
    <property type="match status" value="1"/>
</dbReference>
<accession>A0A2T4I9M5</accession>
<dbReference type="GO" id="GO:0009401">
    <property type="term" value="P:phosphoenolpyruvate-dependent sugar phosphotransferase system"/>
    <property type="evidence" value="ECO:0007669"/>
    <property type="project" value="UniProtKB-KW"/>
</dbReference>
<evidence type="ECO:0000256" key="4">
    <source>
        <dbReference type="ARBA" id="ARBA00022679"/>
    </source>
</evidence>
<dbReference type="InterPro" id="IPR004715">
    <property type="entry name" value="PTS_IIA_fruc"/>
</dbReference>